<evidence type="ECO:0000256" key="1">
    <source>
        <dbReference type="SAM" id="Phobius"/>
    </source>
</evidence>
<dbReference type="EMBL" id="JAALFE010000029">
    <property type="protein sequence ID" value="NGQ93060.1"/>
    <property type="molecule type" value="Genomic_DNA"/>
</dbReference>
<dbReference type="Proteomes" id="UP000474758">
    <property type="component" value="Unassembled WGS sequence"/>
</dbReference>
<evidence type="ECO:0000313" key="3">
    <source>
        <dbReference type="Proteomes" id="UP000474758"/>
    </source>
</evidence>
<dbReference type="AlphaFoldDB" id="A0A6M1TXZ1"/>
<keyword evidence="1" id="KW-1133">Transmembrane helix</keyword>
<protein>
    <submittedName>
        <fullName evidence="2">Uncharacterized protein</fullName>
    </submittedName>
</protein>
<keyword evidence="1" id="KW-0472">Membrane</keyword>
<proteinExistence type="predicted"/>
<sequence>MSYSRGIDFDPKREFAERLARIEAGGINTNRTLFVGMEEQLSLPPGTFVRKKKKRSWAKPGLLLLLVAGSAAGIAAAASADLLM</sequence>
<keyword evidence="3" id="KW-1185">Reference proteome</keyword>
<name>A0A6M1TXZ1_9RHOB</name>
<feature type="transmembrane region" description="Helical" evidence="1">
    <location>
        <begin position="61"/>
        <end position="80"/>
    </location>
</feature>
<comment type="caution">
    <text evidence="2">The sequence shown here is derived from an EMBL/GenBank/DDBJ whole genome shotgun (WGS) entry which is preliminary data.</text>
</comment>
<organism evidence="2 3">
    <name type="scientific">Paragemmobacter kunshanensis</name>
    <dbReference type="NCBI Taxonomy" id="2583234"/>
    <lineage>
        <taxon>Bacteria</taxon>
        <taxon>Pseudomonadati</taxon>
        <taxon>Pseudomonadota</taxon>
        <taxon>Alphaproteobacteria</taxon>
        <taxon>Rhodobacterales</taxon>
        <taxon>Paracoccaceae</taxon>
        <taxon>Paragemmobacter</taxon>
    </lineage>
</organism>
<evidence type="ECO:0000313" key="2">
    <source>
        <dbReference type="EMBL" id="NGQ93060.1"/>
    </source>
</evidence>
<reference evidence="2 3" key="1">
    <citation type="submission" date="2020-02" db="EMBL/GenBank/DDBJ databases">
        <title>Rhodobacter translucens sp. nov., a novel bacterium isolated from activated sludge.</title>
        <authorList>
            <person name="Liu J."/>
        </authorList>
    </citation>
    <scope>NUCLEOTIDE SEQUENCE [LARGE SCALE GENOMIC DNA]</scope>
    <source>
        <strain evidence="2 3">HX-7-19</strain>
    </source>
</reference>
<gene>
    <name evidence="2" type="ORF">G5V65_19400</name>
</gene>
<keyword evidence="1" id="KW-0812">Transmembrane</keyword>
<accession>A0A6M1TXZ1</accession>
<dbReference type="RefSeq" id="WP_165053598.1">
    <property type="nucleotide sequence ID" value="NZ_JAALFE010000029.1"/>
</dbReference>